<evidence type="ECO:0000313" key="9">
    <source>
        <dbReference type="Proteomes" id="UP000285173"/>
    </source>
</evidence>
<comment type="caution">
    <text evidence="5">The sequence shown here is derived from an EMBL/GenBank/DDBJ whole genome shotgun (WGS) entry which is preliminary data.</text>
</comment>
<dbReference type="EMBL" id="QRKC01000009">
    <property type="protein sequence ID" value="RHH75020.1"/>
    <property type="molecule type" value="Genomic_DNA"/>
</dbReference>
<reference evidence="7 8" key="1">
    <citation type="submission" date="2018-08" db="EMBL/GenBank/DDBJ databases">
        <title>A genome reference for cultivated species of the human gut microbiota.</title>
        <authorList>
            <person name="Zou Y."/>
            <person name="Xue W."/>
            <person name="Luo G."/>
        </authorList>
    </citation>
    <scope>NUCLEOTIDE SEQUENCE [LARGE SCALE GENOMIC DNA]</scope>
    <source>
        <strain evidence="6 8">AM16-50</strain>
        <strain evidence="5 9">AM50-15</strain>
        <strain evidence="4 7">OM05-11AA</strain>
    </source>
</reference>
<dbReference type="PANTHER" id="PTHR30273">
    <property type="entry name" value="PERIPLASMIC SIGNAL SENSOR AND SIGMA FACTOR ACTIVATOR FECR-RELATED"/>
    <property type="match status" value="1"/>
</dbReference>
<dbReference type="Gene3D" id="3.55.50.30">
    <property type="match status" value="1"/>
</dbReference>
<protein>
    <submittedName>
        <fullName evidence="5">DUF4974 domain-containing protein</fullName>
    </submittedName>
</protein>
<keyword evidence="1" id="KW-1133">Transmembrane helix</keyword>
<organism evidence="5 9">
    <name type="scientific">Parabacteroides merdae</name>
    <dbReference type="NCBI Taxonomy" id="46503"/>
    <lineage>
        <taxon>Bacteria</taxon>
        <taxon>Pseudomonadati</taxon>
        <taxon>Bacteroidota</taxon>
        <taxon>Bacteroidia</taxon>
        <taxon>Bacteroidales</taxon>
        <taxon>Tannerellaceae</taxon>
        <taxon>Parabacteroides</taxon>
    </lineage>
</organism>
<dbReference type="AlphaFoldDB" id="A0A3R6E0R0"/>
<dbReference type="GO" id="GO:0016989">
    <property type="term" value="F:sigma factor antagonist activity"/>
    <property type="evidence" value="ECO:0007669"/>
    <property type="project" value="TreeGrafter"/>
</dbReference>
<gene>
    <name evidence="6" type="ORF">DW191_16405</name>
    <name evidence="5" type="ORF">DW986_15825</name>
    <name evidence="4" type="ORF">DXB61_11340</name>
</gene>
<evidence type="ECO:0000259" key="3">
    <source>
        <dbReference type="Pfam" id="PF16344"/>
    </source>
</evidence>
<dbReference type="PIRSF" id="PIRSF018266">
    <property type="entry name" value="FecR"/>
    <property type="match status" value="1"/>
</dbReference>
<evidence type="ECO:0000259" key="2">
    <source>
        <dbReference type="Pfam" id="PF04773"/>
    </source>
</evidence>
<evidence type="ECO:0000313" key="5">
    <source>
        <dbReference type="EMBL" id="RGZ44762.1"/>
    </source>
</evidence>
<dbReference type="Proteomes" id="UP000261088">
    <property type="component" value="Unassembled WGS sequence"/>
</dbReference>
<feature type="domain" description="Protein FecR C-terminal" evidence="3">
    <location>
        <begin position="293"/>
        <end position="358"/>
    </location>
</feature>
<dbReference type="Proteomes" id="UP000285173">
    <property type="component" value="Unassembled WGS sequence"/>
</dbReference>
<evidence type="ECO:0000313" key="8">
    <source>
        <dbReference type="Proteomes" id="UP000283732"/>
    </source>
</evidence>
<dbReference type="PANTHER" id="PTHR30273:SF2">
    <property type="entry name" value="PROTEIN FECR"/>
    <property type="match status" value="1"/>
</dbReference>
<evidence type="ECO:0000313" key="6">
    <source>
        <dbReference type="EMBL" id="RHH75020.1"/>
    </source>
</evidence>
<dbReference type="Proteomes" id="UP000283732">
    <property type="component" value="Unassembled WGS sequence"/>
</dbReference>
<dbReference type="Gene3D" id="2.60.120.1440">
    <property type="match status" value="1"/>
</dbReference>
<dbReference type="Pfam" id="PF04773">
    <property type="entry name" value="FecR"/>
    <property type="match status" value="1"/>
</dbReference>
<evidence type="ECO:0000313" key="4">
    <source>
        <dbReference type="EMBL" id="RGN51105.1"/>
    </source>
</evidence>
<proteinExistence type="predicted"/>
<evidence type="ECO:0000256" key="1">
    <source>
        <dbReference type="SAM" id="Phobius"/>
    </source>
</evidence>
<keyword evidence="1" id="KW-0472">Membrane</keyword>
<dbReference type="InterPro" id="IPR006860">
    <property type="entry name" value="FecR"/>
</dbReference>
<dbReference type="EMBL" id="QSEF01000025">
    <property type="protein sequence ID" value="RGZ44762.1"/>
    <property type="molecule type" value="Genomic_DNA"/>
</dbReference>
<dbReference type="InterPro" id="IPR012373">
    <property type="entry name" value="Ferrdict_sens_TM"/>
</dbReference>
<evidence type="ECO:0000313" key="7">
    <source>
        <dbReference type="Proteomes" id="UP000261088"/>
    </source>
</evidence>
<name>A0A3R6E0R0_9BACT</name>
<feature type="domain" description="FecR protein" evidence="2">
    <location>
        <begin position="153"/>
        <end position="248"/>
    </location>
</feature>
<dbReference type="FunFam" id="2.60.120.1440:FF:000001">
    <property type="entry name" value="Putative anti-sigma factor"/>
    <property type="match status" value="1"/>
</dbReference>
<dbReference type="InterPro" id="IPR032508">
    <property type="entry name" value="FecR_C"/>
</dbReference>
<feature type="transmembrane region" description="Helical" evidence="1">
    <location>
        <begin position="58"/>
        <end position="78"/>
    </location>
</feature>
<sequence>MSREQNIQDKDSFFQAGRILLKKVHKVESIDSEDVLLSWKEVEDRLESKCSQRLRIRYVFSAVAASIAILLVAGIGLWQSGRDESSLSLNLLEQNDPVLSADEVILFASNDRIQLKDESSVKYGKDGQPELDDLAVKKVTEHKKEEVVNDINQIVVPKGRKADIIFSDGTKMYVNASSRVIYPALFKNDRREIVVEGEVYLDVKKDPSRPFIVKTKDFEVKVLGTQFNICAYKEDAATSVVLVEGKVEVETTNKKKVVLFPNQLMSVDDKGPNIKEVDVFEYICWKDNIMLLNARTAGNVFDRLSRHYGRRIVCDSQIGNIPVSGKLDLREKLEDVVNILCQSLYLTYSVNENKDIIISKK</sequence>
<accession>A0A3R6E0R0</accession>
<dbReference type="Pfam" id="PF16344">
    <property type="entry name" value="FecR_C"/>
    <property type="match status" value="1"/>
</dbReference>
<keyword evidence="1" id="KW-0812">Transmembrane</keyword>
<dbReference type="EMBL" id="QSUP01000012">
    <property type="protein sequence ID" value="RGN51105.1"/>
    <property type="molecule type" value="Genomic_DNA"/>
</dbReference>
<dbReference type="RefSeq" id="WP_122122221.1">
    <property type="nucleotide sequence ID" value="NZ_DAWDXW010000022.1"/>
</dbReference>